<dbReference type="SMART" id="SM00304">
    <property type="entry name" value="HAMP"/>
    <property type="match status" value="1"/>
</dbReference>
<feature type="domain" description="Histidine kinase" evidence="11">
    <location>
        <begin position="438"/>
        <end position="738"/>
    </location>
</feature>
<evidence type="ECO:0000256" key="6">
    <source>
        <dbReference type="ARBA" id="ARBA00022741"/>
    </source>
</evidence>
<evidence type="ECO:0000256" key="2">
    <source>
        <dbReference type="ARBA" id="ARBA00004370"/>
    </source>
</evidence>
<dbReference type="HOGENOM" id="CLU_419646_0_0_4"/>
<dbReference type="Gene3D" id="6.10.340.10">
    <property type="match status" value="1"/>
</dbReference>
<dbReference type="InterPro" id="IPR005467">
    <property type="entry name" value="His_kinase_dom"/>
</dbReference>
<feature type="domain" description="HAMP" evidence="12">
    <location>
        <begin position="323"/>
        <end position="375"/>
    </location>
</feature>
<keyword evidence="7" id="KW-0418">Kinase</keyword>
<evidence type="ECO:0000256" key="5">
    <source>
        <dbReference type="ARBA" id="ARBA00022679"/>
    </source>
</evidence>
<evidence type="ECO:0000313" key="13">
    <source>
        <dbReference type="EMBL" id="CAL92754.1"/>
    </source>
</evidence>
<dbReference type="EMBL" id="AM406670">
    <property type="protein sequence ID" value="CAL92754.1"/>
    <property type="molecule type" value="Genomic_DNA"/>
</dbReference>
<dbReference type="InterPro" id="IPR036097">
    <property type="entry name" value="HisK_dim/P_sf"/>
</dbReference>
<dbReference type="PANTHER" id="PTHR43065:SF10">
    <property type="entry name" value="PEROXIDE STRESS-ACTIVATED HISTIDINE KINASE MAK3"/>
    <property type="match status" value="1"/>
</dbReference>
<dbReference type="SUPFAM" id="SSF158472">
    <property type="entry name" value="HAMP domain-like"/>
    <property type="match status" value="1"/>
</dbReference>
<evidence type="ECO:0000256" key="4">
    <source>
        <dbReference type="ARBA" id="ARBA00022553"/>
    </source>
</evidence>
<dbReference type="InterPro" id="IPR003594">
    <property type="entry name" value="HATPase_dom"/>
</dbReference>
<dbReference type="CDD" id="cd18774">
    <property type="entry name" value="PDC2_HK_sensor"/>
    <property type="match status" value="1"/>
</dbReference>
<keyword evidence="14" id="KW-1185">Reference proteome</keyword>
<dbReference type="InterPro" id="IPR036890">
    <property type="entry name" value="HATPase_C_sf"/>
</dbReference>
<evidence type="ECO:0000259" key="11">
    <source>
        <dbReference type="PROSITE" id="PS50109"/>
    </source>
</evidence>
<accession>A1K1P9</accession>
<name>A1K1P9_AZOSB</name>
<dbReference type="PROSITE" id="PS50109">
    <property type="entry name" value="HIS_KIN"/>
    <property type="match status" value="1"/>
</dbReference>
<dbReference type="InterPro" id="IPR003661">
    <property type="entry name" value="HisK_dim/P_dom"/>
</dbReference>
<dbReference type="SUPFAM" id="SSF55874">
    <property type="entry name" value="ATPase domain of HSP90 chaperone/DNA topoisomerase II/histidine kinase"/>
    <property type="match status" value="1"/>
</dbReference>
<dbReference type="Gene3D" id="3.30.565.10">
    <property type="entry name" value="Histidine kinase-like ATPase, C-terminal domain"/>
    <property type="match status" value="1"/>
</dbReference>
<dbReference type="EC" id="2.7.13.3" evidence="3"/>
<comment type="subcellular location">
    <subcellularLocation>
        <location evidence="2">Membrane</location>
    </subcellularLocation>
</comment>
<dbReference type="SUPFAM" id="SSF47384">
    <property type="entry name" value="Homodimeric domain of signal transducing histidine kinase"/>
    <property type="match status" value="1"/>
</dbReference>
<comment type="catalytic activity">
    <reaction evidence="1">
        <text>ATP + protein L-histidine = ADP + protein N-phospho-L-histidine.</text>
        <dbReference type="EC" id="2.7.13.3"/>
    </reaction>
</comment>
<feature type="transmembrane region" description="Helical" evidence="10">
    <location>
        <begin position="301"/>
        <end position="321"/>
    </location>
</feature>
<dbReference type="PRINTS" id="PR00344">
    <property type="entry name" value="BCTRLSENSOR"/>
</dbReference>
<keyword evidence="5 13" id="KW-0808">Transferase</keyword>
<dbReference type="STRING" id="62928.azo0136"/>
<dbReference type="eggNOG" id="COG4191">
    <property type="taxonomic scope" value="Bacteria"/>
</dbReference>
<gene>
    <name evidence="13" type="ordered locus">azo0136</name>
</gene>
<evidence type="ECO:0000259" key="12">
    <source>
        <dbReference type="PROSITE" id="PS50885"/>
    </source>
</evidence>
<keyword evidence="4" id="KW-0597">Phosphoprotein</keyword>
<evidence type="ECO:0000256" key="8">
    <source>
        <dbReference type="ARBA" id="ARBA00022840"/>
    </source>
</evidence>
<dbReference type="SMART" id="SM00387">
    <property type="entry name" value="HATPase_c"/>
    <property type="match status" value="1"/>
</dbReference>
<proteinExistence type="predicted"/>
<keyword evidence="10" id="KW-0472">Membrane</keyword>
<reference evidence="13 14" key="1">
    <citation type="journal article" date="2006" name="Nat. Biotechnol.">
        <title>Complete genome of the mutualistic, N2-fixing grass endophyte Azoarcus sp. strain BH72.</title>
        <authorList>
            <person name="Krause A."/>
            <person name="Ramakumar A."/>
            <person name="Bartels D."/>
            <person name="Battistoni F."/>
            <person name="Bekel T."/>
            <person name="Boch J."/>
            <person name="Boehm M."/>
            <person name="Friedrich F."/>
            <person name="Hurek T."/>
            <person name="Krause L."/>
            <person name="Linke B."/>
            <person name="McHardy A.C."/>
            <person name="Sarkar A."/>
            <person name="Schneiker S."/>
            <person name="Syed A.A."/>
            <person name="Thauer R."/>
            <person name="Vorhoelter F.-J."/>
            <person name="Weidner S."/>
            <person name="Puehler A."/>
            <person name="Reinhold-Hurek B."/>
            <person name="Kaiser O."/>
            <person name="Goesmann A."/>
        </authorList>
    </citation>
    <scope>NUCLEOTIDE SEQUENCE [LARGE SCALE GENOMIC DNA]</scope>
    <source>
        <strain evidence="13 14">BH72</strain>
    </source>
</reference>
<organism evidence="13 14">
    <name type="scientific">Azoarcus sp. (strain BH72)</name>
    <dbReference type="NCBI Taxonomy" id="418699"/>
    <lineage>
        <taxon>Bacteria</taxon>
        <taxon>Pseudomonadati</taxon>
        <taxon>Pseudomonadota</taxon>
        <taxon>Betaproteobacteria</taxon>
        <taxon>Rhodocyclales</taxon>
        <taxon>Zoogloeaceae</taxon>
        <taxon>Azoarcus</taxon>
    </lineage>
</organism>
<evidence type="ECO:0000256" key="7">
    <source>
        <dbReference type="ARBA" id="ARBA00022777"/>
    </source>
</evidence>
<evidence type="ECO:0000256" key="10">
    <source>
        <dbReference type="SAM" id="Phobius"/>
    </source>
</evidence>
<keyword evidence="8" id="KW-0067">ATP-binding</keyword>
<dbReference type="InterPro" id="IPR004358">
    <property type="entry name" value="Sig_transdc_His_kin-like_C"/>
</dbReference>
<dbReference type="Pfam" id="PF02518">
    <property type="entry name" value="HATPase_c"/>
    <property type="match status" value="1"/>
</dbReference>
<keyword evidence="6" id="KW-0547">Nucleotide-binding</keyword>
<dbReference type="PANTHER" id="PTHR43065">
    <property type="entry name" value="SENSOR HISTIDINE KINASE"/>
    <property type="match status" value="1"/>
</dbReference>
<sequence length="740" mass="80308">MSRLKSIGAELGLLFLVVALAPIVTAYYVANDIFGEAIRQEKREALTAIADAAHGRIESYVRTLISDTTTLAKSPKVGELLSALEHLPGPSPATAEFLRAYREEKGYYDVMLVDHLGNIRLSLSQPEVVGQSIQGELLRGSALARTIDAANTLLQTEVSNFAHFPPSKGHAAFLAAPVFAGGVIIGNAVLQIDNRELDGIINRFGGLGESGEVLVGTIENAQLLITAPPRHDATLRNRQVDAARFAPLRAALEGSQGTGGYTDYRGHDTLAVWRYLPSLNWGMLVKIDTAELYAPIRRFEAISLMVMVASVLLVLFGVALSNRLVSRPLVRFAQTVKALDEESLPAAVNIDARHEIRDLVTAFNTLIGSVRSHQHQLEARVSERTAELATANAGLARANLDLQESNAELAVTLDELQRTHRQLVESEKLATLGQLIAGIAHEINTPLGSIASSIDTIIAGGQQQTAFLALYAGLGEDHRALVCSLLNVAATGSSLSLKEKRALKKDYETRLAEHPAVDARKAAELLSHLPPLDLERYLPLLTHPEAGAILDQVKHAMNLHRASHNIKLASEKARKVVFALKNFARFGDHGSKTPTRLRDSIDTVLTLYHNQIKQAVDLRAELPDLPPIPAYADELGQVWMNLIHNALQAMDYCGRLDITLEQDAERAVVRISDTGCGIPEEIRERIFQPFFTTKPAGEGSGLGLDIVRKILDKHGGSIRVESAVGRGSTFEVTLPATETA</sequence>
<evidence type="ECO:0000256" key="3">
    <source>
        <dbReference type="ARBA" id="ARBA00012438"/>
    </source>
</evidence>
<keyword evidence="10" id="KW-1133">Transmembrane helix</keyword>
<dbReference type="AlphaFoldDB" id="A1K1P9"/>
<dbReference type="GO" id="GO:0005524">
    <property type="term" value="F:ATP binding"/>
    <property type="evidence" value="ECO:0007669"/>
    <property type="project" value="UniProtKB-KW"/>
</dbReference>
<keyword evidence="10" id="KW-0812">Transmembrane</keyword>
<evidence type="ECO:0000256" key="1">
    <source>
        <dbReference type="ARBA" id="ARBA00000085"/>
    </source>
</evidence>
<dbReference type="Proteomes" id="UP000002588">
    <property type="component" value="Chromosome"/>
</dbReference>
<dbReference type="Gene3D" id="1.10.287.130">
    <property type="match status" value="1"/>
</dbReference>
<dbReference type="GO" id="GO:0000155">
    <property type="term" value="F:phosphorelay sensor kinase activity"/>
    <property type="evidence" value="ECO:0007669"/>
    <property type="project" value="InterPro"/>
</dbReference>
<dbReference type="InterPro" id="IPR003660">
    <property type="entry name" value="HAMP_dom"/>
</dbReference>
<dbReference type="RefSeq" id="WP_011763873.1">
    <property type="nucleotide sequence ID" value="NC_008702.1"/>
</dbReference>
<dbReference type="GO" id="GO:0016020">
    <property type="term" value="C:membrane"/>
    <property type="evidence" value="ECO:0007669"/>
    <property type="project" value="UniProtKB-SubCell"/>
</dbReference>
<dbReference type="Pfam" id="PF00672">
    <property type="entry name" value="HAMP"/>
    <property type="match status" value="1"/>
</dbReference>
<dbReference type="PROSITE" id="PS50885">
    <property type="entry name" value="HAMP"/>
    <property type="match status" value="1"/>
</dbReference>
<dbReference type="CDD" id="cd00082">
    <property type="entry name" value="HisKA"/>
    <property type="match status" value="1"/>
</dbReference>
<evidence type="ECO:0000256" key="9">
    <source>
        <dbReference type="ARBA" id="ARBA00023012"/>
    </source>
</evidence>
<evidence type="ECO:0000313" key="14">
    <source>
        <dbReference type="Proteomes" id="UP000002588"/>
    </source>
</evidence>
<dbReference type="KEGG" id="azo:azo0136"/>
<protein>
    <recommendedName>
        <fullName evidence="3">histidine kinase</fullName>
        <ecNumber evidence="3">2.7.13.3</ecNumber>
    </recommendedName>
</protein>
<keyword evidence="9" id="KW-0902">Two-component regulatory system</keyword>